<dbReference type="InterPro" id="IPR015216">
    <property type="entry name" value="SANTA"/>
</dbReference>
<feature type="domain" description="SANTA" evidence="2">
    <location>
        <begin position="42"/>
        <end position="133"/>
    </location>
</feature>
<dbReference type="AlphaFoldDB" id="A0A833QNJ2"/>
<evidence type="ECO:0000256" key="1">
    <source>
        <dbReference type="SAM" id="MobiDB-lite"/>
    </source>
</evidence>
<dbReference type="PANTHER" id="PTHR35311">
    <property type="entry name" value="KINETOCHORE-ASSOCIATED PROTEIN KNL-2 HOMOLOG"/>
    <property type="match status" value="1"/>
</dbReference>
<evidence type="ECO:0000313" key="3">
    <source>
        <dbReference type="EMBL" id="KAF3330485.1"/>
    </source>
</evidence>
<dbReference type="Pfam" id="PF09133">
    <property type="entry name" value="SANTA"/>
    <property type="match status" value="1"/>
</dbReference>
<feature type="region of interest" description="Disordered" evidence="1">
    <location>
        <begin position="163"/>
        <end position="282"/>
    </location>
</feature>
<organism evidence="3 4">
    <name type="scientific">Carex littledalei</name>
    <dbReference type="NCBI Taxonomy" id="544730"/>
    <lineage>
        <taxon>Eukaryota</taxon>
        <taxon>Viridiplantae</taxon>
        <taxon>Streptophyta</taxon>
        <taxon>Embryophyta</taxon>
        <taxon>Tracheophyta</taxon>
        <taxon>Spermatophyta</taxon>
        <taxon>Magnoliopsida</taxon>
        <taxon>Liliopsida</taxon>
        <taxon>Poales</taxon>
        <taxon>Cyperaceae</taxon>
        <taxon>Cyperoideae</taxon>
        <taxon>Cariceae</taxon>
        <taxon>Carex</taxon>
        <taxon>Carex subgen. Euthyceras</taxon>
    </lineage>
</organism>
<dbReference type="InterPro" id="IPR053090">
    <property type="entry name" value="Centromere_KNL-2_homolog"/>
</dbReference>
<dbReference type="Proteomes" id="UP000623129">
    <property type="component" value="Unassembled WGS sequence"/>
</dbReference>
<evidence type="ECO:0000259" key="2">
    <source>
        <dbReference type="Pfam" id="PF09133"/>
    </source>
</evidence>
<name>A0A833QNJ2_9POAL</name>
<protein>
    <submittedName>
        <fullName evidence="3">Protein EMBRYO DEFECTIVE 1674</fullName>
    </submittedName>
</protein>
<accession>A0A833QNJ2</accession>
<gene>
    <name evidence="3" type="ORF">FCM35_KLT03839</name>
</gene>
<feature type="compositionally biased region" description="Basic and acidic residues" evidence="1">
    <location>
        <begin position="222"/>
        <end position="260"/>
    </location>
</feature>
<dbReference type="PANTHER" id="PTHR35311:SF1">
    <property type="entry name" value="PROTEIN EMBRYO DEFECTIVE 1674"/>
    <property type="match status" value="1"/>
</dbReference>
<evidence type="ECO:0000313" key="4">
    <source>
        <dbReference type="Proteomes" id="UP000623129"/>
    </source>
</evidence>
<sequence length="304" mass="33333">MDSGRSSLSKRCSTDPLGDLLENLKQNSIPGLFYSSSTDNSVVLYDWWLVTSNVEGESKGLAVAGYIAKKESQFPFISSPIVKRHDTYTLEAADGVTVKVEGMINQNKTRKNGFSHEICVRFNLGFPIFWKQYIDSFADTTPTPGTNPSQILEQFETGTGNILNPNLESADPIGIDDDTLGDSPGIITTKEFEPAHEGNPSSSDNNMKAKKVVNLEEGDTTNLEKEDTKSNKRSDAPRKSGRIKQHEHGPISTDGKEAKEFSTPQKDGTLSDKKLPSVGRRKKAVAKDLLGQLFFLSSYNHVGA</sequence>
<reference evidence="3" key="1">
    <citation type="submission" date="2020-01" db="EMBL/GenBank/DDBJ databases">
        <title>Genome sequence of Kobresia littledalei, the first chromosome-level genome in the family Cyperaceae.</title>
        <authorList>
            <person name="Qu G."/>
        </authorList>
    </citation>
    <scope>NUCLEOTIDE SEQUENCE</scope>
    <source>
        <strain evidence="3">C.B.Clarke</strain>
        <tissue evidence="3">Leaf</tissue>
    </source>
</reference>
<comment type="caution">
    <text evidence="3">The sequence shown here is derived from an EMBL/GenBank/DDBJ whole genome shotgun (WGS) entry which is preliminary data.</text>
</comment>
<keyword evidence="4" id="KW-1185">Reference proteome</keyword>
<dbReference type="EMBL" id="SWLB01000013">
    <property type="protein sequence ID" value="KAF3330485.1"/>
    <property type="molecule type" value="Genomic_DNA"/>
</dbReference>
<proteinExistence type="predicted"/>
<dbReference type="OrthoDB" id="118550at2759"/>